<evidence type="ECO:0000313" key="1">
    <source>
        <dbReference type="EMBL" id="KKL23123.1"/>
    </source>
</evidence>
<proteinExistence type="predicted"/>
<protein>
    <submittedName>
        <fullName evidence="1">Uncharacterized protein</fullName>
    </submittedName>
</protein>
<dbReference type="AlphaFoldDB" id="A0A0F9EGL5"/>
<sequence>MAKKKPYVIVRTYSAGAFAGTVKSRKGKE</sequence>
<reference evidence="1" key="1">
    <citation type="journal article" date="2015" name="Nature">
        <title>Complex archaea that bridge the gap between prokaryotes and eukaryotes.</title>
        <authorList>
            <person name="Spang A."/>
            <person name="Saw J.H."/>
            <person name="Jorgensen S.L."/>
            <person name="Zaremba-Niedzwiedzka K."/>
            <person name="Martijn J."/>
            <person name="Lind A.E."/>
            <person name="van Eijk R."/>
            <person name="Schleper C."/>
            <person name="Guy L."/>
            <person name="Ettema T.J."/>
        </authorList>
    </citation>
    <scope>NUCLEOTIDE SEQUENCE</scope>
</reference>
<comment type="caution">
    <text evidence="1">The sequence shown here is derived from an EMBL/GenBank/DDBJ whole genome shotgun (WGS) entry which is preliminary data.</text>
</comment>
<feature type="non-terminal residue" evidence="1">
    <location>
        <position position="29"/>
    </location>
</feature>
<name>A0A0F9EGL5_9ZZZZ</name>
<organism evidence="1">
    <name type="scientific">marine sediment metagenome</name>
    <dbReference type="NCBI Taxonomy" id="412755"/>
    <lineage>
        <taxon>unclassified sequences</taxon>
        <taxon>metagenomes</taxon>
        <taxon>ecological metagenomes</taxon>
    </lineage>
</organism>
<gene>
    <name evidence="1" type="ORF">LCGC14_2428510</name>
</gene>
<accession>A0A0F9EGL5</accession>
<dbReference type="EMBL" id="LAZR01037091">
    <property type="protein sequence ID" value="KKL23123.1"/>
    <property type="molecule type" value="Genomic_DNA"/>
</dbReference>